<dbReference type="AlphaFoldDB" id="A0A1I6R5N3"/>
<evidence type="ECO:0000313" key="3">
    <source>
        <dbReference type="Proteomes" id="UP000199312"/>
    </source>
</evidence>
<protein>
    <recommendedName>
        <fullName evidence="1">Thioredoxin domain-containing protein</fullName>
    </recommendedName>
</protein>
<name>A0A1I6R5N3_9FLAO</name>
<dbReference type="InterPro" id="IPR036249">
    <property type="entry name" value="Thioredoxin-like_sf"/>
</dbReference>
<dbReference type="Proteomes" id="UP000199312">
    <property type="component" value="Unassembled WGS sequence"/>
</dbReference>
<keyword evidence="3" id="KW-1185">Reference proteome</keyword>
<dbReference type="InterPro" id="IPR013766">
    <property type="entry name" value="Thioredoxin_domain"/>
</dbReference>
<organism evidence="2 3">
    <name type="scientific">Lutibacter maritimus</name>
    <dbReference type="NCBI Taxonomy" id="593133"/>
    <lineage>
        <taxon>Bacteria</taxon>
        <taxon>Pseudomonadati</taxon>
        <taxon>Bacteroidota</taxon>
        <taxon>Flavobacteriia</taxon>
        <taxon>Flavobacteriales</taxon>
        <taxon>Flavobacteriaceae</taxon>
        <taxon>Lutibacter</taxon>
    </lineage>
</organism>
<dbReference type="CDD" id="cd02947">
    <property type="entry name" value="TRX_family"/>
    <property type="match status" value="1"/>
</dbReference>
<sequence length="112" mass="12916">MFNKNIITSLEDTADILTKEPAVLFYFSTISCSVGEAFEPKVKNLLLNRFPKIKFFNIDLNMTPKVAAHYSAFVEPTILVFFDGKETIRKSRSIGIYELEEAIKRPYKLIFE</sequence>
<dbReference type="SUPFAM" id="SSF52833">
    <property type="entry name" value="Thioredoxin-like"/>
    <property type="match status" value="1"/>
</dbReference>
<feature type="domain" description="Thioredoxin" evidence="1">
    <location>
        <begin position="15"/>
        <end position="100"/>
    </location>
</feature>
<gene>
    <name evidence="2" type="ORF">SAMN04488006_2248</name>
</gene>
<proteinExistence type="predicted"/>
<evidence type="ECO:0000313" key="2">
    <source>
        <dbReference type="EMBL" id="SFS59996.1"/>
    </source>
</evidence>
<dbReference type="Pfam" id="PF00085">
    <property type="entry name" value="Thioredoxin"/>
    <property type="match status" value="1"/>
</dbReference>
<dbReference type="RefSeq" id="WP_090226350.1">
    <property type="nucleotide sequence ID" value="NZ_FOZP01000005.1"/>
</dbReference>
<dbReference type="EMBL" id="FOZP01000005">
    <property type="protein sequence ID" value="SFS59996.1"/>
    <property type="molecule type" value="Genomic_DNA"/>
</dbReference>
<dbReference type="Gene3D" id="3.40.30.10">
    <property type="entry name" value="Glutaredoxin"/>
    <property type="match status" value="1"/>
</dbReference>
<dbReference type="OrthoDB" id="411356at2"/>
<dbReference type="PROSITE" id="PS51257">
    <property type="entry name" value="PROKAR_LIPOPROTEIN"/>
    <property type="match status" value="1"/>
</dbReference>
<dbReference type="STRING" id="593133.SAMN04488006_2248"/>
<evidence type="ECO:0000259" key="1">
    <source>
        <dbReference type="Pfam" id="PF00085"/>
    </source>
</evidence>
<accession>A0A1I6R5N3</accession>
<reference evidence="3" key="1">
    <citation type="submission" date="2016-10" db="EMBL/GenBank/DDBJ databases">
        <authorList>
            <person name="Varghese N."/>
            <person name="Submissions S."/>
        </authorList>
    </citation>
    <scope>NUCLEOTIDE SEQUENCE [LARGE SCALE GENOMIC DNA]</scope>
    <source>
        <strain evidence="3">DSM 24450</strain>
    </source>
</reference>